<dbReference type="Pfam" id="PF00392">
    <property type="entry name" value="GntR"/>
    <property type="match status" value="1"/>
</dbReference>
<gene>
    <name evidence="5" type="ORF">Aple_065840</name>
</gene>
<dbReference type="Gene3D" id="3.40.1410.10">
    <property type="entry name" value="Chorismate lyase-like"/>
    <property type="match status" value="1"/>
</dbReference>
<dbReference type="GO" id="GO:0045892">
    <property type="term" value="P:negative regulation of DNA-templated transcription"/>
    <property type="evidence" value="ECO:0007669"/>
    <property type="project" value="TreeGrafter"/>
</dbReference>
<organism evidence="5 6">
    <name type="scientific">Acrocarpospora pleiomorpha</name>
    <dbReference type="NCBI Taxonomy" id="90975"/>
    <lineage>
        <taxon>Bacteria</taxon>
        <taxon>Bacillati</taxon>
        <taxon>Actinomycetota</taxon>
        <taxon>Actinomycetes</taxon>
        <taxon>Streptosporangiales</taxon>
        <taxon>Streptosporangiaceae</taxon>
        <taxon>Acrocarpospora</taxon>
    </lineage>
</organism>
<dbReference type="GO" id="GO:0003700">
    <property type="term" value="F:DNA-binding transcription factor activity"/>
    <property type="evidence" value="ECO:0007669"/>
    <property type="project" value="InterPro"/>
</dbReference>
<accession>A0A5M3XQU8</accession>
<dbReference type="InterPro" id="IPR011663">
    <property type="entry name" value="UTRA"/>
</dbReference>
<dbReference type="PRINTS" id="PR00035">
    <property type="entry name" value="HTHGNTR"/>
</dbReference>
<dbReference type="EMBL" id="BLAF01000043">
    <property type="protein sequence ID" value="GES23685.1"/>
    <property type="molecule type" value="Genomic_DNA"/>
</dbReference>
<keyword evidence="3" id="KW-0804">Transcription</keyword>
<protein>
    <submittedName>
        <fullName evidence="5">GntR family transcriptional regulator</fullName>
    </submittedName>
</protein>
<dbReference type="InterPro" id="IPR036390">
    <property type="entry name" value="WH_DNA-bd_sf"/>
</dbReference>
<dbReference type="PANTHER" id="PTHR44846">
    <property type="entry name" value="MANNOSYL-D-GLYCERATE TRANSPORT/METABOLISM SYSTEM REPRESSOR MNGR-RELATED"/>
    <property type="match status" value="1"/>
</dbReference>
<name>A0A5M3XQU8_9ACTN</name>
<evidence type="ECO:0000256" key="3">
    <source>
        <dbReference type="ARBA" id="ARBA00023163"/>
    </source>
</evidence>
<reference evidence="5 6" key="1">
    <citation type="submission" date="2019-10" db="EMBL/GenBank/DDBJ databases">
        <title>Whole genome shotgun sequence of Acrocarpospora pleiomorpha NBRC 16267.</title>
        <authorList>
            <person name="Ichikawa N."/>
            <person name="Kimura A."/>
            <person name="Kitahashi Y."/>
            <person name="Komaki H."/>
            <person name="Oguchi A."/>
        </authorList>
    </citation>
    <scope>NUCLEOTIDE SEQUENCE [LARGE SCALE GENOMIC DNA]</scope>
    <source>
        <strain evidence="5 6">NBRC 16267</strain>
    </source>
</reference>
<dbReference type="PROSITE" id="PS50949">
    <property type="entry name" value="HTH_GNTR"/>
    <property type="match status" value="1"/>
</dbReference>
<sequence length="244" mass="26281">MTSDEEYAPPKYAQIVSAIRRKIADGTYPPGSLLPSETQLVREFGVSRPTVVRALQVLQLRGTIDREHGKGSYVKAARPVPEEEASRPGRAVLDRPEADEDGTTVAVGPHPAPAGVAQLLGVVDKTPVMMRRLLFSDADRATELVTVWCPLELADGTDLGRQEPLSVGIRQHLRAVKGLKLEHVAERLSARTPSAEEARLLGLRKSAPVLGVVASVFNGGGRPVLIVDIVLPGDLHELEDAYSL</sequence>
<dbReference type="SUPFAM" id="SSF64288">
    <property type="entry name" value="Chorismate lyase-like"/>
    <property type="match status" value="1"/>
</dbReference>
<evidence type="ECO:0000313" key="6">
    <source>
        <dbReference type="Proteomes" id="UP000377595"/>
    </source>
</evidence>
<dbReference type="GO" id="GO:0003677">
    <property type="term" value="F:DNA binding"/>
    <property type="evidence" value="ECO:0007669"/>
    <property type="project" value="UniProtKB-KW"/>
</dbReference>
<dbReference type="SMART" id="SM00345">
    <property type="entry name" value="HTH_GNTR"/>
    <property type="match status" value="1"/>
</dbReference>
<comment type="caution">
    <text evidence="5">The sequence shown here is derived from an EMBL/GenBank/DDBJ whole genome shotgun (WGS) entry which is preliminary data.</text>
</comment>
<evidence type="ECO:0000256" key="2">
    <source>
        <dbReference type="ARBA" id="ARBA00023125"/>
    </source>
</evidence>
<dbReference type="RefSeq" id="WP_246264937.1">
    <property type="nucleotide sequence ID" value="NZ_BAAAHM010000027.1"/>
</dbReference>
<dbReference type="Pfam" id="PF07702">
    <property type="entry name" value="UTRA"/>
    <property type="match status" value="1"/>
</dbReference>
<evidence type="ECO:0000313" key="5">
    <source>
        <dbReference type="EMBL" id="GES23685.1"/>
    </source>
</evidence>
<keyword evidence="1" id="KW-0805">Transcription regulation</keyword>
<dbReference type="PANTHER" id="PTHR44846:SF17">
    <property type="entry name" value="GNTR-FAMILY TRANSCRIPTIONAL REGULATOR"/>
    <property type="match status" value="1"/>
</dbReference>
<dbReference type="SUPFAM" id="SSF46785">
    <property type="entry name" value="Winged helix' DNA-binding domain"/>
    <property type="match status" value="1"/>
</dbReference>
<dbReference type="InterPro" id="IPR000524">
    <property type="entry name" value="Tscrpt_reg_HTH_GntR"/>
</dbReference>
<dbReference type="CDD" id="cd07377">
    <property type="entry name" value="WHTH_GntR"/>
    <property type="match status" value="1"/>
</dbReference>
<dbReference type="InterPro" id="IPR050679">
    <property type="entry name" value="Bact_HTH_transcr_reg"/>
</dbReference>
<dbReference type="InterPro" id="IPR028978">
    <property type="entry name" value="Chorismate_lyase_/UTRA_dom_sf"/>
</dbReference>
<keyword evidence="2" id="KW-0238">DNA-binding</keyword>
<dbReference type="Proteomes" id="UP000377595">
    <property type="component" value="Unassembled WGS sequence"/>
</dbReference>
<evidence type="ECO:0000259" key="4">
    <source>
        <dbReference type="PROSITE" id="PS50949"/>
    </source>
</evidence>
<evidence type="ECO:0000256" key="1">
    <source>
        <dbReference type="ARBA" id="ARBA00023015"/>
    </source>
</evidence>
<keyword evidence="6" id="KW-1185">Reference proteome</keyword>
<dbReference type="InterPro" id="IPR036388">
    <property type="entry name" value="WH-like_DNA-bd_sf"/>
</dbReference>
<dbReference type="SMART" id="SM00866">
    <property type="entry name" value="UTRA"/>
    <property type="match status" value="1"/>
</dbReference>
<dbReference type="AlphaFoldDB" id="A0A5M3XQU8"/>
<proteinExistence type="predicted"/>
<feature type="domain" description="HTH gntR-type" evidence="4">
    <location>
        <begin position="9"/>
        <end position="77"/>
    </location>
</feature>
<dbReference type="Gene3D" id="1.10.10.10">
    <property type="entry name" value="Winged helix-like DNA-binding domain superfamily/Winged helix DNA-binding domain"/>
    <property type="match status" value="1"/>
</dbReference>